<reference evidence="1 2" key="1">
    <citation type="submission" date="2017-04" db="EMBL/GenBank/DDBJ databases">
        <title>Monoglobus pectinilyticus 14 draft genome.</title>
        <authorList>
            <person name="Kim C."/>
            <person name="Rosendale D.I."/>
            <person name="Kelly W.J."/>
            <person name="Tannock G.W."/>
            <person name="Patchett M.L."/>
            <person name="Jordens J.Z."/>
        </authorList>
    </citation>
    <scope>NUCLEOTIDE SEQUENCE [LARGE SCALE GENOMIC DNA]</scope>
    <source>
        <strain evidence="1 2">14</strain>
    </source>
</reference>
<dbReference type="InterPro" id="IPR011049">
    <property type="entry name" value="Serralysin-like_metalloprot_C"/>
</dbReference>
<keyword evidence="2" id="KW-1185">Reference proteome</keyword>
<dbReference type="SUPFAM" id="SSF101967">
    <property type="entry name" value="Adhesin YadA, collagen-binding domain"/>
    <property type="match status" value="1"/>
</dbReference>
<evidence type="ECO:0000313" key="1">
    <source>
        <dbReference type="EMBL" id="AUO18214.1"/>
    </source>
</evidence>
<gene>
    <name evidence="1" type="ORF">B9O19_00027</name>
</gene>
<sequence>MAKHSINENYNGQTKLRHWWIVIRDNLSNLLGWYNSHIDGTADRHRAEDIDYDDSGTVKEKINKIDMSLFKQTNKLPDEILTPGFYYGGGVVNGTLGGSGTYWFAIEIYPVFTNLLQILHQNVNGEWTTYYRNVSGLESDTPQFTEWVRLAKISDVTALRTEVINQIGNTQNLTTVEKENLVNAINEVNQNISNEVNARVNADETIRKEIPIKTTETITSETTDNSSYVTPLVVKNAISNLVESSDEIKNIADGLAQKADKVTNGGFIAGGAKVGEVENISIGDGIASTGAYGVVIGSGAEGASNCVAIGSTTTAGADKSVAIGYGAECLADNAVQIGDGSNSDKGTMKFRGYKIVSCDFTDNEYYINDVGRLSRLYTTNQSSIVDAINELSLSKGNNASKAVLGEVLSKSEDFNISSSGGNWIVGYSIPNITITDDTYGTFTLPSQILEISGVKDKIGEEKKYCYASYTLDTDNLSGELSTSDVTVYYQLKEAKGNPNSYLDIEDETKLTTINIYLGTVTLNAENDLLPDGTVSVIYSGSESANENLEINLLKIFNTSGIITGEFVEVTADEVSALF</sequence>
<dbReference type="KEGG" id="mpec:B9O19_00027"/>
<dbReference type="AlphaFoldDB" id="A0A2K9NYV7"/>
<dbReference type="EMBL" id="CP020991">
    <property type="protein sequence ID" value="AUO18214.1"/>
    <property type="molecule type" value="Genomic_DNA"/>
</dbReference>
<dbReference type="Proteomes" id="UP000235589">
    <property type="component" value="Chromosome"/>
</dbReference>
<protein>
    <submittedName>
        <fullName evidence="1">Uncharacterized protein</fullName>
    </submittedName>
</protein>
<name>A0A2K9NYV7_9FIRM</name>
<proteinExistence type="predicted"/>
<evidence type="ECO:0000313" key="2">
    <source>
        <dbReference type="Proteomes" id="UP000235589"/>
    </source>
</evidence>
<dbReference type="Gene3D" id="2.150.10.10">
    <property type="entry name" value="Serralysin-like metalloprotease, C-terminal"/>
    <property type="match status" value="1"/>
</dbReference>
<organism evidence="1 2">
    <name type="scientific">Monoglobus pectinilyticus</name>
    <dbReference type="NCBI Taxonomy" id="1981510"/>
    <lineage>
        <taxon>Bacteria</taxon>
        <taxon>Bacillati</taxon>
        <taxon>Bacillota</taxon>
        <taxon>Clostridia</taxon>
        <taxon>Monoglobales</taxon>
        <taxon>Monoglobaceae</taxon>
        <taxon>Monoglobus</taxon>
    </lineage>
</organism>
<accession>A0A2K9NYV7</accession>